<sequence precursor="true">MKLTNIVLVSMMSFLMVACGGGGGDDSSTSTPPAVATPAPVDPIVNEPEVVEVELDPNATYDTTAELVVAKSFIIDQEYELRVSYNNDDNLNAYLSVCTEFTEGKSGVKVNYKSCLLRTSIESDYAGTLRVANDKDRLVMAIWYLDDMDNPRYEIWENDRDVIGVRTFEVN</sequence>
<dbReference type="EMBL" id="JQED01000046">
    <property type="protein sequence ID" value="KGJ88472.1"/>
    <property type="molecule type" value="Genomic_DNA"/>
</dbReference>
<feature type="chain" id="PRO_5001956770" description="Lipoprotein" evidence="1">
    <location>
        <begin position="19"/>
        <end position="171"/>
    </location>
</feature>
<keyword evidence="1" id="KW-0732">Signal</keyword>
<dbReference type="AlphaFoldDB" id="A0A099KEM9"/>
<evidence type="ECO:0000313" key="3">
    <source>
        <dbReference type="Proteomes" id="UP000029843"/>
    </source>
</evidence>
<feature type="signal peptide" evidence="1">
    <location>
        <begin position="1"/>
        <end position="18"/>
    </location>
</feature>
<dbReference type="OrthoDB" id="6228890at2"/>
<evidence type="ECO:0000313" key="2">
    <source>
        <dbReference type="EMBL" id="KGJ88472.1"/>
    </source>
</evidence>
<dbReference type="PATRIC" id="fig|28229.4.peg.3344"/>
<dbReference type="RefSeq" id="WP_033095003.1">
    <property type="nucleotide sequence ID" value="NZ_JQED01000046.1"/>
</dbReference>
<gene>
    <name evidence="2" type="ORF">ND2E_4007</name>
</gene>
<dbReference type="PROSITE" id="PS51257">
    <property type="entry name" value="PROKAR_LIPOPROTEIN"/>
    <property type="match status" value="1"/>
</dbReference>
<dbReference type="Proteomes" id="UP000029843">
    <property type="component" value="Unassembled WGS sequence"/>
</dbReference>
<protein>
    <recommendedName>
        <fullName evidence="4">Lipoprotein</fullName>
    </recommendedName>
</protein>
<reference evidence="2 3" key="1">
    <citation type="submission" date="2014-08" db="EMBL/GenBank/DDBJ databases">
        <title>Genomic and Phenotypic Diversity of Colwellia psychrerythraea strains from Disparate Marine Basins.</title>
        <authorList>
            <person name="Techtmann S.M."/>
            <person name="Stelling S.C."/>
            <person name="Utturkar S.M."/>
            <person name="Alshibli N."/>
            <person name="Harris A."/>
            <person name="Brown S.D."/>
            <person name="Hazen T.C."/>
        </authorList>
    </citation>
    <scope>NUCLEOTIDE SEQUENCE [LARGE SCALE GENOMIC DNA]</scope>
    <source>
        <strain evidence="2 3">ND2E</strain>
    </source>
</reference>
<organism evidence="2 3">
    <name type="scientific">Colwellia psychrerythraea</name>
    <name type="common">Vibrio psychroerythus</name>
    <dbReference type="NCBI Taxonomy" id="28229"/>
    <lineage>
        <taxon>Bacteria</taxon>
        <taxon>Pseudomonadati</taxon>
        <taxon>Pseudomonadota</taxon>
        <taxon>Gammaproteobacteria</taxon>
        <taxon>Alteromonadales</taxon>
        <taxon>Colwelliaceae</taxon>
        <taxon>Colwellia</taxon>
    </lineage>
</organism>
<proteinExistence type="predicted"/>
<name>A0A099KEM9_COLPS</name>
<accession>A0A099KEM9</accession>
<evidence type="ECO:0000256" key="1">
    <source>
        <dbReference type="SAM" id="SignalP"/>
    </source>
</evidence>
<evidence type="ECO:0008006" key="4">
    <source>
        <dbReference type="Google" id="ProtNLM"/>
    </source>
</evidence>
<comment type="caution">
    <text evidence="2">The sequence shown here is derived from an EMBL/GenBank/DDBJ whole genome shotgun (WGS) entry which is preliminary data.</text>
</comment>